<reference evidence="2" key="1">
    <citation type="journal article" date="2023" name="Front. Plant Sci.">
        <title>Chromosomal-level genome assembly of Melastoma candidum provides insights into trichome evolution.</title>
        <authorList>
            <person name="Zhong Y."/>
            <person name="Wu W."/>
            <person name="Sun C."/>
            <person name="Zou P."/>
            <person name="Liu Y."/>
            <person name="Dai S."/>
            <person name="Zhou R."/>
        </authorList>
    </citation>
    <scope>NUCLEOTIDE SEQUENCE [LARGE SCALE GENOMIC DNA]</scope>
</reference>
<sequence length="484" mass="56285">MANIRRDTLGRVSRKKKAMPWPAAPTTSDWVIDVAECLRGEGGVRDDEGAKFDLGKSWTIYRVPMNMKEVYRKAYVPRLVSVGPYHHGRRDLQVMEAHKMRYLLLALGGDAGSKEGSGVGDSLIRQRLEEMSSAVRELVDKARGCYSDAVEFGSNELVKMMVVDGCFVIQLLRFYGKFSRDESIDDPIFSARWMLRTLQRDLLMLENQLPFFVLEKLFELTSSSAELSLVDLVLTFFDPLLPREGKIPKPNPKEQHRHMLDVFRLTFLTLLKDRTDEKSSWTHLKSPNNVPLVRERQLIHCVSELQDSGIKLQKRGCSDLLEIEFEHNTLEIPPLNIDDNTVPLFLNFLAYEQCDEVAEPFFTNYFMFFDSLISSENDIEILHKHGIVDHVMGNHRDAARLINRLCREIVYDLDQCYLSRQMNEINVFCDKYYSHQWRLWWRNLIDQYFSSPWSFISLLAAIFLLLLQLGQTLYTIYPYYVPPK</sequence>
<comment type="caution">
    <text evidence="1">The sequence shown here is derived from an EMBL/GenBank/DDBJ whole genome shotgun (WGS) entry which is preliminary data.</text>
</comment>
<dbReference type="Proteomes" id="UP001057402">
    <property type="component" value="Chromosome 10"/>
</dbReference>
<keyword evidence="2" id="KW-1185">Reference proteome</keyword>
<organism evidence="1 2">
    <name type="scientific">Melastoma candidum</name>
    <dbReference type="NCBI Taxonomy" id="119954"/>
    <lineage>
        <taxon>Eukaryota</taxon>
        <taxon>Viridiplantae</taxon>
        <taxon>Streptophyta</taxon>
        <taxon>Embryophyta</taxon>
        <taxon>Tracheophyta</taxon>
        <taxon>Spermatophyta</taxon>
        <taxon>Magnoliopsida</taxon>
        <taxon>eudicotyledons</taxon>
        <taxon>Gunneridae</taxon>
        <taxon>Pentapetalae</taxon>
        <taxon>rosids</taxon>
        <taxon>malvids</taxon>
        <taxon>Myrtales</taxon>
        <taxon>Melastomataceae</taxon>
        <taxon>Melastomatoideae</taxon>
        <taxon>Melastomateae</taxon>
        <taxon>Melastoma</taxon>
    </lineage>
</organism>
<protein>
    <submittedName>
        <fullName evidence="1">Uncharacterized protein</fullName>
    </submittedName>
</protein>
<evidence type="ECO:0000313" key="1">
    <source>
        <dbReference type="EMBL" id="KAI4320834.1"/>
    </source>
</evidence>
<accession>A0ACB9M922</accession>
<proteinExistence type="predicted"/>
<evidence type="ECO:0000313" key="2">
    <source>
        <dbReference type="Proteomes" id="UP001057402"/>
    </source>
</evidence>
<name>A0ACB9M922_9MYRT</name>
<dbReference type="EMBL" id="CM042889">
    <property type="protein sequence ID" value="KAI4320834.1"/>
    <property type="molecule type" value="Genomic_DNA"/>
</dbReference>
<gene>
    <name evidence="1" type="ORF">MLD38_034278</name>
</gene>